<evidence type="ECO:0000313" key="1">
    <source>
        <dbReference type="EMBL" id="MEQ2553497.1"/>
    </source>
</evidence>
<evidence type="ECO:0000313" key="2">
    <source>
        <dbReference type="Proteomes" id="UP001546774"/>
    </source>
</evidence>
<dbReference type="EMBL" id="JBBMFS010000001">
    <property type="protein sequence ID" value="MEQ2553497.1"/>
    <property type="molecule type" value="Genomic_DNA"/>
</dbReference>
<dbReference type="InterPro" id="IPR024523">
    <property type="entry name" value="DUF3793"/>
</dbReference>
<name>A0ABV1H1C9_9FIRM</name>
<sequence length="205" mass="24033">MSREILKLVQKIDSSTVDLQMVLQCAPVLAGLKVSNMLSVSRAFYPRILEVLKETDISCYLLRQTDEKVILLLYKEQELQQQLLEADTRAFLKSYGYTQFAVEDVLDLFKKRYCDNLCTTKDFPHEMGVLLGYPLEDVKGFINNRGRNFLYTGYWKVYSDLQQKVDLFGCFEQAKEQMIRLLSYGMDIQEIIMMFHYEELREAVI</sequence>
<dbReference type="Proteomes" id="UP001546774">
    <property type="component" value="Unassembled WGS sequence"/>
</dbReference>
<gene>
    <name evidence="1" type="ORF">WMO37_00490</name>
</gene>
<accession>A0ABV1H1C9</accession>
<organism evidence="1 2">
    <name type="scientific">Lachnospira intestinalis</name>
    <dbReference type="NCBI Taxonomy" id="3133158"/>
    <lineage>
        <taxon>Bacteria</taxon>
        <taxon>Bacillati</taxon>
        <taxon>Bacillota</taxon>
        <taxon>Clostridia</taxon>
        <taxon>Lachnospirales</taxon>
        <taxon>Lachnospiraceae</taxon>
        <taxon>Lachnospira</taxon>
    </lineage>
</organism>
<dbReference type="Pfam" id="PF12672">
    <property type="entry name" value="DUF3793"/>
    <property type="match status" value="1"/>
</dbReference>
<protein>
    <submittedName>
        <fullName evidence="1">DUF3793 family protein</fullName>
    </submittedName>
</protein>
<reference evidence="1" key="1">
    <citation type="submission" date="2024-03" db="EMBL/GenBank/DDBJ databases">
        <title>Human intestinal bacterial collection.</title>
        <authorList>
            <person name="Pauvert C."/>
            <person name="Hitch T.C.A."/>
            <person name="Clavel T."/>
        </authorList>
    </citation>
    <scope>NUCLEOTIDE SEQUENCE [LARGE SCALE GENOMIC DNA]</scope>
    <source>
        <strain evidence="1">CLA-AA-H89B</strain>
    </source>
</reference>
<proteinExistence type="predicted"/>
<keyword evidence="2" id="KW-1185">Reference proteome</keyword>
<comment type="caution">
    <text evidence="1">The sequence shown here is derived from an EMBL/GenBank/DDBJ whole genome shotgun (WGS) entry which is preliminary data.</text>
</comment>